<feature type="region of interest" description="Disordered" evidence="1">
    <location>
        <begin position="38"/>
        <end position="67"/>
    </location>
</feature>
<gene>
    <name evidence="2" type="ORF">LCGC14_1956020</name>
</gene>
<accession>A0A0F9FGA3</accession>
<feature type="compositionally biased region" description="Basic and acidic residues" evidence="1">
    <location>
        <begin position="46"/>
        <end position="59"/>
    </location>
</feature>
<evidence type="ECO:0000256" key="1">
    <source>
        <dbReference type="SAM" id="MobiDB-lite"/>
    </source>
</evidence>
<dbReference type="AlphaFoldDB" id="A0A0F9FGA3"/>
<reference evidence="2" key="1">
    <citation type="journal article" date="2015" name="Nature">
        <title>Complex archaea that bridge the gap between prokaryotes and eukaryotes.</title>
        <authorList>
            <person name="Spang A."/>
            <person name="Saw J.H."/>
            <person name="Jorgensen S.L."/>
            <person name="Zaremba-Niedzwiedzka K."/>
            <person name="Martijn J."/>
            <person name="Lind A.E."/>
            <person name="van Eijk R."/>
            <person name="Schleper C."/>
            <person name="Guy L."/>
            <person name="Ettema T.J."/>
        </authorList>
    </citation>
    <scope>NUCLEOTIDE SEQUENCE</scope>
</reference>
<evidence type="ECO:0008006" key="3">
    <source>
        <dbReference type="Google" id="ProtNLM"/>
    </source>
</evidence>
<proteinExistence type="predicted"/>
<organism evidence="2">
    <name type="scientific">marine sediment metagenome</name>
    <dbReference type="NCBI Taxonomy" id="412755"/>
    <lineage>
        <taxon>unclassified sequences</taxon>
        <taxon>metagenomes</taxon>
        <taxon>ecological metagenomes</taxon>
    </lineage>
</organism>
<comment type="caution">
    <text evidence="2">The sequence shown here is derived from an EMBL/GenBank/DDBJ whole genome shotgun (WGS) entry which is preliminary data.</text>
</comment>
<protein>
    <recommendedName>
        <fullName evidence="3">Peptidoglycan binding-like domain-containing protein</fullName>
    </recommendedName>
</protein>
<evidence type="ECO:0000313" key="2">
    <source>
        <dbReference type="EMBL" id="KKL85308.1"/>
    </source>
</evidence>
<sequence length="219" mass="24505">MARFRQAGINWEGRPWRVSAAIETLIEQVEDVWDIRHPTDGTVASRGHDRRNPRSDHRPSRVSPPGIVRAVDIGETVEDRGELLAEQIRQSRDPRVRYVIHEQRLFSSYDHRNGPPYMWRRYSGANPHANHVHVSALPLGDRNGRPWQIDLGGTLAALQIIDLQAALNEAGATDHEDKVLKEDDIYGPRTASALAKAFKDGTPIDGLTVVGSFTGTVER</sequence>
<dbReference type="EMBL" id="LAZR01021443">
    <property type="protein sequence ID" value="KKL85308.1"/>
    <property type="molecule type" value="Genomic_DNA"/>
</dbReference>
<name>A0A0F9FGA3_9ZZZZ</name>